<dbReference type="Gene3D" id="3.40.50.1700">
    <property type="entry name" value="Glycoside hydrolase family 3 C-terminal domain"/>
    <property type="match status" value="1"/>
</dbReference>
<dbReference type="PANTHER" id="PTHR30480">
    <property type="entry name" value="BETA-HEXOSAMINIDASE-RELATED"/>
    <property type="match status" value="1"/>
</dbReference>
<proteinExistence type="inferred from homology"/>
<dbReference type="Proteomes" id="UP000242258">
    <property type="component" value="Unassembled WGS sequence"/>
</dbReference>
<dbReference type="InterPro" id="IPR050226">
    <property type="entry name" value="NagZ_Beta-hexosaminidase"/>
</dbReference>
<dbReference type="InterPro" id="IPR017853">
    <property type="entry name" value="GH"/>
</dbReference>
<evidence type="ECO:0000313" key="8">
    <source>
        <dbReference type="Proteomes" id="UP000242258"/>
    </source>
</evidence>
<sequence>MPNSHSNKIPAASVKQMLGQKLMLDLRYYCEKPVAAGRCKTPMTKLPPELAKLIRDYDIGGIILFAENLDNIQQIVQLNRDLQQAATSSPLQQPLFIGIDQEGGRVARLPRSLATSFSGNMAIGATYAEHGTRFASEVGKVLAAELLPLGINVNFAPTVDVNVNPDNPVINVRAFSEDPHQVAELGAAMTQAMQQQGMIAALKHFPGHGDTAVDSHLGLPIVEHSAEQIRQVDLYPYQHIIQQQNPGMIMTAHIQFPALDDSTFVSKQGEVMIKPATLSRKILHGVLRQELGYNGVIVTDALDMAGISKFFTHTEAVIQTFSAGADIALMPVKLQQPAELPALAALLEQLSQAVADNIIPKAELAASYQRIIKLKQQYPLLPKANSVSEQVQQATAALGSLQHRASELALAQAAITQVKPPHTDAANDEQLIIKKQQKLLLIMPDQAKASALAASLAYYSKAALTIDIISLQQTDISDVAAKIAKADVVISGFISPMQSLADIGGMDDMTGIRTIAAAYQRQKTIFELLLPKVVAANKPHVYISLRAPYDISDYGQYADLVLATYAYNTAEDPTSIDAGNATYQALAQVLLGQIKAGGQLPVSVKMSQH</sequence>
<protein>
    <recommendedName>
        <fullName evidence="3">beta-N-acetylhexosaminidase</fullName>
        <ecNumber evidence="3">3.2.1.52</ecNumber>
    </recommendedName>
</protein>
<dbReference type="InterPro" id="IPR036962">
    <property type="entry name" value="Glyco_hydro_3_N_sf"/>
</dbReference>
<accession>A0A1E7Q9T5</accession>
<reference evidence="8" key="1">
    <citation type="submission" date="2016-09" db="EMBL/GenBank/DDBJ databases">
        <authorList>
            <person name="Wan X."/>
            <person name="Hou S."/>
        </authorList>
    </citation>
    <scope>NUCLEOTIDE SEQUENCE [LARGE SCALE GENOMIC DNA]</scope>
    <source>
        <strain evidence="8">KH87</strain>
    </source>
</reference>
<keyword evidence="4 7" id="KW-0378">Hydrolase</keyword>
<evidence type="ECO:0000256" key="3">
    <source>
        <dbReference type="ARBA" id="ARBA00012663"/>
    </source>
</evidence>
<feature type="domain" description="Glycoside hydrolase family 3 N-terminal" evidence="6">
    <location>
        <begin position="45"/>
        <end position="374"/>
    </location>
</feature>
<evidence type="ECO:0000256" key="5">
    <source>
        <dbReference type="ARBA" id="ARBA00023295"/>
    </source>
</evidence>
<dbReference type="GO" id="GO:0005975">
    <property type="term" value="P:carbohydrate metabolic process"/>
    <property type="evidence" value="ECO:0007669"/>
    <property type="project" value="InterPro"/>
</dbReference>
<organism evidence="7 8">
    <name type="scientific">Rheinheimera salexigens</name>
    <dbReference type="NCBI Taxonomy" id="1628148"/>
    <lineage>
        <taxon>Bacteria</taxon>
        <taxon>Pseudomonadati</taxon>
        <taxon>Pseudomonadota</taxon>
        <taxon>Gammaproteobacteria</taxon>
        <taxon>Chromatiales</taxon>
        <taxon>Chromatiaceae</taxon>
        <taxon>Rheinheimera</taxon>
    </lineage>
</organism>
<evidence type="ECO:0000256" key="1">
    <source>
        <dbReference type="ARBA" id="ARBA00001231"/>
    </source>
</evidence>
<keyword evidence="8" id="KW-1185">Reference proteome</keyword>
<evidence type="ECO:0000313" key="7">
    <source>
        <dbReference type="EMBL" id="OEY70917.1"/>
    </source>
</evidence>
<dbReference type="EC" id="3.2.1.52" evidence="3"/>
<dbReference type="InterPro" id="IPR036881">
    <property type="entry name" value="Glyco_hydro_3_C_sf"/>
</dbReference>
<gene>
    <name evidence="7" type="ORF">BI198_03075</name>
</gene>
<evidence type="ECO:0000256" key="2">
    <source>
        <dbReference type="ARBA" id="ARBA00005336"/>
    </source>
</evidence>
<dbReference type="PANTHER" id="PTHR30480:SF13">
    <property type="entry name" value="BETA-HEXOSAMINIDASE"/>
    <property type="match status" value="1"/>
</dbReference>
<dbReference type="AlphaFoldDB" id="A0A1E7Q9T5"/>
<keyword evidence="5" id="KW-0326">Glycosidase</keyword>
<dbReference type="PROSITE" id="PS00775">
    <property type="entry name" value="GLYCOSYL_HYDROL_F3"/>
    <property type="match status" value="1"/>
</dbReference>
<dbReference type="GO" id="GO:0004563">
    <property type="term" value="F:beta-N-acetylhexosaminidase activity"/>
    <property type="evidence" value="ECO:0007669"/>
    <property type="project" value="UniProtKB-EC"/>
</dbReference>
<dbReference type="STRING" id="1628148.BI198_03075"/>
<evidence type="ECO:0000256" key="4">
    <source>
        <dbReference type="ARBA" id="ARBA00022801"/>
    </source>
</evidence>
<dbReference type="GO" id="GO:0009254">
    <property type="term" value="P:peptidoglycan turnover"/>
    <property type="evidence" value="ECO:0007669"/>
    <property type="project" value="TreeGrafter"/>
</dbReference>
<dbReference type="EMBL" id="MKEK01000001">
    <property type="protein sequence ID" value="OEY70917.1"/>
    <property type="molecule type" value="Genomic_DNA"/>
</dbReference>
<comment type="caution">
    <text evidence="7">The sequence shown here is derived from an EMBL/GenBank/DDBJ whole genome shotgun (WGS) entry which is preliminary data.</text>
</comment>
<comment type="similarity">
    <text evidence="2">Belongs to the glycosyl hydrolase 3 family.</text>
</comment>
<dbReference type="Gene3D" id="3.20.20.300">
    <property type="entry name" value="Glycoside hydrolase, family 3, N-terminal domain"/>
    <property type="match status" value="1"/>
</dbReference>
<name>A0A1E7Q9T5_9GAMM</name>
<dbReference type="InterPro" id="IPR019800">
    <property type="entry name" value="Glyco_hydro_3_AS"/>
</dbReference>
<dbReference type="SUPFAM" id="SSF51445">
    <property type="entry name" value="(Trans)glycosidases"/>
    <property type="match status" value="1"/>
</dbReference>
<dbReference type="InterPro" id="IPR001764">
    <property type="entry name" value="Glyco_hydro_3_N"/>
</dbReference>
<evidence type="ECO:0000259" key="6">
    <source>
        <dbReference type="Pfam" id="PF00933"/>
    </source>
</evidence>
<dbReference type="Pfam" id="PF00933">
    <property type="entry name" value="Glyco_hydro_3"/>
    <property type="match status" value="1"/>
</dbReference>
<comment type="catalytic activity">
    <reaction evidence="1">
        <text>Hydrolysis of terminal non-reducing N-acetyl-D-hexosamine residues in N-acetyl-beta-D-hexosaminides.</text>
        <dbReference type="EC" id="3.2.1.52"/>
    </reaction>
</comment>
<dbReference type="NCBIfam" id="NF003740">
    <property type="entry name" value="PRK05337.1"/>
    <property type="match status" value="1"/>
</dbReference>